<evidence type="ECO:0000256" key="1">
    <source>
        <dbReference type="SAM" id="Phobius"/>
    </source>
</evidence>
<proteinExistence type="predicted"/>
<dbReference type="Proteomes" id="UP000182350">
    <property type="component" value="Unassembled WGS sequence"/>
</dbReference>
<evidence type="ECO:0000313" key="2">
    <source>
        <dbReference type="EMBL" id="SFX73599.1"/>
    </source>
</evidence>
<feature type="transmembrane region" description="Helical" evidence="1">
    <location>
        <begin position="246"/>
        <end position="272"/>
    </location>
</feature>
<dbReference type="EMBL" id="FPJW01000011">
    <property type="protein sequence ID" value="SFX73599.1"/>
    <property type="molecule type" value="Genomic_DNA"/>
</dbReference>
<keyword evidence="1" id="KW-1133">Transmembrane helix</keyword>
<sequence length="297" mass="32216">MRAVAEFVMKSRGRAIGSAVATAFVPVLSLVSCAIVALVWLRMGRNEGIKVLLAAAIPGLYYWLGLGSPDVLLALIGAAVLAEVLHSQQGWSRMLLIGAFLASLVALSVQWLSPDMLREVINLLLDQGGLAQQYNLSASDQEQLRLMFGLLLNGVITGVQLIMLIVSMALARWWQGLLYNPGGFQQEFHALRLPAWSGLVLPLVMVVVASGQSWLMPVIPVLVVPHLIAGLALIHGIFGIKQYNSFWLGLLYVTLLFALPYMSVLLVLIALADSLMNFRHRLAPPPPPPPRDGDGES</sequence>
<keyword evidence="3" id="KW-1185">Reference proteome</keyword>
<feature type="transmembrane region" description="Helical" evidence="1">
    <location>
        <begin position="190"/>
        <end position="208"/>
    </location>
</feature>
<keyword evidence="1" id="KW-0472">Membrane</keyword>
<feature type="transmembrane region" description="Helical" evidence="1">
    <location>
        <begin position="214"/>
        <end position="234"/>
    </location>
</feature>
<keyword evidence="1" id="KW-0812">Transmembrane</keyword>
<feature type="transmembrane region" description="Helical" evidence="1">
    <location>
        <begin position="61"/>
        <end position="82"/>
    </location>
</feature>
<name>A0A1K1ZHM1_9GAMM</name>
<feature type="transmembrane region" description="Helical" evidence="1">
    <location>
        <begin position="94"/>
        <end position="113"/>
    </location>
</feature>
<evidence type="ECO:0008006" key="4">
    <source>
        <dbReference type="Google" id="ProtNLM"/>
    </source>
</evidence>
<protein>
    <recommendedName>
        <fullName evidence="4">DUF2232 domain-containing protein</fullName>
    </recommendedName>
</protein>
<dbReference type="AlphaFoldDB" id="A0A1K1ZHM1"/>
<evidence type="ECO:0000313" key="3">
    <source>
        <dbReference type="Proteomes" id="UP000182350"/>
    </source>
</evidence>
<feature type="transmembrane region" description="Helical" evidence="1">
    <location>
        <begin position="20"/>
        <end position="41"/>
    </location>
</feature>
<accession>A0A1K1ZHM1</accession>
<feature type="transmembrane region" description="Helical" evidence="1">
    <location>
        <begin position="146"/>
        <end position="170"/>
    </location>
</feature>
<gene>
    <name evidence="2" type="ORF">SAMN02745752_02708</name>
</gene>
<organism evidence="2 3">
    <name type="scientific">Marinospirillum alkaliphilum DSM 21637</name>
    <dbReference type="NCBI Taxonomy" id="1122209"/>
    <lineage>
        <taxon>Bacteria</taxon>
        <taxon>Pseudomonadati</taxon>
        <taxon>Pseudomonadota</taxon>
        <taxon>Gammaproteobacteria</taxon>
        <taxon>Oceanospirillales</taxon>
        <taxon>Oceanospirillaceae</taxon>
        <taxon>Marinospirillum</taxon>
    </lineage>
</organism>
<dbReference type="PROSITE" id="PS51257">
    <property type="entry name" value="PROKAR_LIPOPROTEIN"/>
    <property type="match status" value="1"/>
</dbReference>
<reference evidence="2 3" key="1">
    <citation type="submission" date="2016-11" db="EMBL/GenBank/DDBJ databases">
        <authorList>
            <person name="Jaros S."/>
            <person name="Januszkiewicz K."/>
            <person name="Wedrychowicz H."/>
        </authorList>
    </citation>
    <scope>NUCLEOTIDE SEQUENCE [LARGE SCALE GENOMIC DNA]</scope>
    <source>
        <strain evidence="2 3">DSM 21637</strain>
    </source>
</reference>
<dbReference type="STRING" id="1122209.SAMN02745752_02708"/>